<keyword evidence="3" id="KW-0474">Menaquinone biosynthesis</keyword>
<keyword evidence="5 8" id="KW-0812">Transmembrane</keyword>
<dbReference type="GO" id="GO:0004659">
    <property type="term" value="F:prenyltransferase activity"/>
    <property type="evidence" value="ECO:0007669"/>
    <property type="project" value="InterPro"/>
</dbReference>
<sequence length="299" mass="32409">MSTAYEVFLAARPWSFTTSVFPVLLAAAATRGTQSEDGADDTSGWQSPRMVTAVLFVAVLVHTAANLANTYFDFRDGVDRPETASDRTLVDGKLSKASVAAAAAASLLAALLLAYVTLEPHPLLSIVWGAGLLLSLSYSAPPLQLKYRGLGDIVTMLCFGPILMQGTALALTGKVSIDVFWLSVPIALATETIMFANNTRDIESDKVAGIITVCQLLGFERCKDVYGALEALMYASVFVISMRALNFWYLFLPSLTLPITVDNIRLFVNDPAIMRDSPERNAQFHMLFCLCLTVATYLS</sequence>
<dbReference type="GO" id="GO:0042371">
    <property type="term" value="P:vitamin K biosynthetic process"/>
    <property type="evidence" value="ECO:0007669"/>
    <property type="project" value="TreeGrafter"/>
</dbReference>
<evidence type="ECO:0000256" key="1">
    <source>
        <dbReference type="ARBA" id="ARBA00004141"/>
    </source>
</evidence>
<proteinExistence type="predicted"/>
<dbReference type="PANTHER" id="PTHR13929:SF0">
    <property type="entry name" value="UBIA PRENYLTRANSFERASE DOMAIN-CONTAINING PROTEIN 1"/>
    <property type="match status" value="1"/>
</dbReference>
<reference evidence="9 10" key="1">
    <citation type="submission" date="2017-12" db="EMBL/GenBank/DDBJ databases">
        <title>Sequencing, de novo assembly and annotation of complete genome of a new Thraustochytrid species, strain FCC1311.</title>
        <authorList>
            <person name="Sedici K."/>
            <person name="Godart F."/>
            <person name="Aiese Cigliano R."/>
            <person name="Sanseverino W."/>
            <person name="Barakat M."/>
            <person name="Ortet P."/>
            <person name="Marechal E."/>
            <person name="Cagnac O."/>
            <person name="Amato A."/>
        </authorList>
    </citation>
    <scope>NUCLEOTIDE SEQUENCE [LARGE SCALE GENOMIC DNA]</scope>
</reference>
<dbReference type="CDD" id="cd13962">
    <property type="entry name" value="PT_UbiA_UBIAD1"/>
    <property type="match status" value="1"/>
</dbReference>
<feature type="transmembrane region" description="Helical" evidence="8">
    <location>
        <begin position="51"/>
        <end position="72"/>
    </location>
</feature>
<dbReference type="Proteomes" id="UP000241890">
    <property type="component" value="Unassembled WGS sequence"/>
</dbReference>
<feature type="transmembrane region" description="Helical" evidence="8">
    <location>
        <begin position="123"/>
        <end position="141"/>
    </location>
</feature>
<dbReference type="PANTHER" id="PTHR13929">
    <property type="entry name" value="1,4-DIHYDROXY-2-NAPHTHOATE OCTAPRENYLTRANSFERASE"/>
    <property type="match status" value="1"/>
</dbReference>
<dbReference type="InterPro" id="IPR044878">
    <property type="entry name" value="UbiA_sf"/>
</dbReference>
<feature type="transmembrane region" description="Helical" evidence="8">
    <location>
        <begin position="97"/>
        <end position="117"/>
    </location>
</feature>
<feature type="transmembrane region" description="Helical" evidence="8">
    <location>
        <begin position="231"/>
        <end position="251"/>
    </location>
</feature>
<protein>
    <submittedName>
        <fullName evidence="9">UbiA prenyltransferase domain-containing protein 1-like</fullName>
    </submittedName>
</protein>
<evidence type="ECO:0000256" key="8">
    <source>
        <dbReference type="SAM" id="Phobius"/>
    </source>
</evidence>
<evidence type="ECO:0000313" key="9">
    <source>
        <dbReference type="EMBL" id="GBG27848.1"/>
    </source>
</evidence>
<feature type="transmembrane region" description="Helical" evidence="8">
    <location>
        <begin position="153"/>
        <end position="173"/>
    </location>
</feature>
<dbReference type="Pfam" id="PF01040">
    <property type="entry name" value="UbiA"/>
    <property type="match status" value="1"/>
</dbReference>
<comment type="subcellular location">
    <subcellularLocation>
        <location evidence="1">Membrane</location>
        <topology evidence="1">Multi-pass membrane protein</topology>
    </subcellularLocation>
</comment>
<dbReference type="PIRSF" id="PIRSF005355">
    <property type="entry name" value="UBIAD1"/>
    <property type="match status" value="1"/>
</dbReference>
<gene>
    <name evidence="9" type="ORF">FCC1311_040712</name>
</gene>
<dbReference type="InterPro" id="IPR000537">
    <property type="entry name" value="UbiA_prenyltransferase"/>
</dbReference>
<keyword evidence="7 8" id="KW-0472">Membrane</keyword>
<dbReference type="Gene3D" id="1.10.357.140">
    <property type="entry name" value="UbiA prenyltransferase"/>
    <property type="match status" value="1"/>
</dbReference>
<name>A0A2R5GDQ3_9STRA</name>
<dbReference type="GO" id="GO:0009234">
    <property type="term" value="P:menaquinone biosynthetic process"/>
    <property type="evidence" value="ECO:0007669"/>
    <property type="project" value="UniProtKB-UniPathway"/>
</dbReference>
<dbReference type="InterPro" id="IPR026046">
    <property type="entry name" value="UBIAD1"/>
</dbReference>
<dbReference type="AlphaFoldDB" id="A0A2R5GDQ3"/>
<keyword evidence="4 9" id="KW-0808">Transferase</keyword>
<dbReference type="UniPathway" id="UPA00079"/>
<comment type="caution">
    <text evidence="9">The sequence shown here is derived from an EMBL/GenBank/DDBJ whole genome shotgun (WGS) entry which is preliminary data.</text>
</comment>
<dbReference type="EMBL" id="BEYU01000036">
    <property type="protein sequence ID" value="GBG27848.1"/>
    <property type="molecule type" value="Genomic_DNA"/>
</dbReference>
<accession>A0A2R5GDQ3</accession>
<keyword evidence="10" id="KW-1185">Reference proteome</keyword>
<evidence type="ECO:0000313" key="10">
    <source>
        <dbReference type="Proteomes" id="UP000241890"/>
    </source>
</evidence>
<organism evidence="9 10">
    <name type="scientific">Hondaea fermentalgiana</name>
    <dbReference type="NCBI Taxonomy" id="2315210"/>
    <lineage>
        <taxon>Eukaryota</taxon>
        <taxon>Sar</taxon>
        <taxon>Stramenopiles</taxon>
        <taxon>Bigyra</taxon>
        <taxon>Labyrinthulomycetes</taxon>
        <taxon>Thraustochytrida</taxon>
        <taxon>Thraustochytriidae</taxon>
        <taxon>Hondaea</taxon>
    </lineage>
</organism>
<evidence type="ECO:0000256" key="2">
    <source>
        <dbReference type="ARBA" id="ARBA00004863"/>
    </source>
</evidence>
<evidence type="ECO:0000256" key="6">
    <source>
        <dbReference type="ARBA" id="ARBA00022989"/>
    </source>
</evidence>
<evidence type="ECO:0000256" key="4">
    <source>
        <dbReference type="ARBA" id="ARBA00022679"/>
    </source>
</evidence>
<comment type="pathway">
    <text evidence="2">Quinol/quinone metabolism; menaquinone biosynthesis.</text>
</comment>
<evidence type="ECO:0000256" key="5">
    <source>
        <dbReference type="ARBA" id="ARBA00022692"/>
    </source>
</evidence>
<evidence type="ECO:0000256" key="3">
    <source>
        <dbReference type="ARBA" id="ARBA00022428"/>
    </source>
</evidence>
<feature type="transmembrane region" description="Helical" evidence="8">
    <location>
        <begin position="179"/>
        <end position="196"/>
    </location>
</feature>
<keyword evidence="6 8" id="KW-1133">Transmembrane helix</keyword>
<dbReference type="OrthoDB" id="203513at2759"/>
<dbReference type="GO" id="GO:0016020">
    <property type="term" value="C:membrane"/>
    <property type="evidence" value="ECO:0007669"/>
    <property type="project" value="UniProtKB-SubCell"/>
</dbReference>
<evidence type="ECO:0000256" key="7">
    <source>
        <dbReference type="ARBA" id="ARBA00023136"/>
    </source>
</evidence>
<dbReference type="InParanoid" id="A0A2R5GDQ3"/>